<keyword evidence="3" id="KW-1185">Reference proteome</keyword>
<comment type="caution">
    <text evidence="2">The sequence shown here is derived from an EMBL/GenBank/DDBJ whole genome shotgun (WGS) entry which is preliminary data.</text>
</comment>
<feature type="transmembrane region" description="Helical" evidence="1">
    <location>
        <begin position="64"/>
        <end position="84"/>
    </location>
</feature>
<feature type="transmembrane region" description="Helical" evidence="1">
    <location>
        <begin position="96"/>
        <end position="114"/>
    </location>
</feature>
<proteinExistence type="predicted"/>
<dbReference type="AlphaFoldDB" id="A0A4R3N3K8"/>
<gene>
    <name evidence="2" type="ORF">EDC34_105115</name>
</gene>
<feature type="transmembrane region" description="Helical" evidence="1">
    <location>
        <begin position="12"/>
        <end position="33"/>
    </location>
</feature>
<feature type="transmembrane region" description="Helical" evidence="1">
    <location>
        <begin position="40"/>
        <end position="58"/>
    </location>
</feature>
<name>A0A4R3N3K8_9GAMM</name>
<dbReference type="RefSeq" id="WP_114959974.1">
    <property type="nucleotide sequence ID" value="NZ_MSZW01000001.1"/>
</dbReference>
<organism evidence="2 3">
    <name type="scientific">Thermomonas haemolytica</name>
    <dbReference type="NCBI Taxonomy" id="141949"/>
    <lineage>
        <taxon>Bacteria</taxon>
        <taxon>Pseudomonadati</taxon>
        <taxon>Pseudomonadota</taxon>
        <taxon>Gammaproteobacteria</taxon>
        <taxon>Lysobacterales</taxon>
        <taxon>Lysobacteraceae</taxon>
        <taxon>Thermomonas</taxon>
    </lineage>
</organism>
<keyword evidence="1" id="KW-1133">Transmembrane helix</keyword>
<reference evidence="2 3" key="1">
    <citation type="submission" date="2019-03" db="EMBL/GenBank/DDBJ databases">
        <title>Genomic Encyclopedia of Type Strains, Phase IV (KMG-IV): sequencing the most valuable type-strain genomes for metagenomic binning, comparative biology and taxonomic classification.</title>
        <authorList>
            <person name="Goeker M."/>
        </authorList>
    </citation>
    <scope>NUCLEOTIDE SEQUENCE [LARGE SCALE GENOMIC DNA]</scope>
    <source>
        <strain evidence="2 3">DSM 13605</strain>
    </source>
</reference>
<keyword evidence="1" id="KW-0472">Membrane</keyword>
<evidence type="ECO:0000256" key="1">
    <source>
        <dbReference type="SAM" id="Phobius"/>
    </source>
</evidence>
<dbReference type="Proteomes" id="UP000295414">
    <property type="component" value="Unassembled WGS sequence"/>
</dbReference>
<dbReference type="OrthoDB" id="5975450at2"/>
<protein>
    <submittedName>
        <fullName evidence="2">Uncharacterized protein</fullName>
    </submittedName>
</protein>
<sequence>MPPTSAPRWYALPLLALGATGFAAAWMLVALALDRQCAWLAPLAALDMVLLLRMARWPAGPARAGWAVLATLAVVVAANFLIVAGQVGQNFGIRPWQSALLIGPGYAWLLAGLAIDRADLLLFALGVLVAAWAGVSGRRPAPSAR</sequence>
<evidence type="ECO:0000313" key="3">
    <source>
        <dbReference type="Proteomes" id="UP000295414"/>
    </source>
</evidence>
<accession>A0A4R3N3K8</accession>
<keyword evidence="1" id="KW-0812">Transmembrane</keyword>
<evidence type="ECO:0000313" key="2">
    <source>
        <dbReference type="EMBL" id="TCT23525.1"/>
    </source>
</evidence>
<dbReference type="EMBL" id="SMAP01000005">
    <property type="protein sequence ID" value="TCT23525.1"/>
    <property type="molecule type" value="Genomic_DNA"/>
</dbReference>
<feature type="transmembrane region" description="Helical" evidence="1">
    <location>
        <begin position="120"/>
        <end position="137"/>
    </location>
</feature>